<feature type="domain" description="Methyltransferase regulatory" evidence="1">
    <location>
        <begin position="218"/>
        <end position="299"/>
    </location>
</feature>
<dbReference type="GO" id="GO:0008168">
    <property type="term" value="F:methyltransferase activity"/>
    <property type="evidence" value="ECO:0007669"/>
    <property type="project" value="UniProtKB-KW"/>
</dbReference>
<dbReference type="Pfam" id="PF21782">
    <property type="entry name" value="WHD_PKMT"/>
    <property type="match status" value="1"/>
</dbReference>
<accession>L0DBU3</accession>
<dbReference type="eggNOG" id="COG4797">
    <property type="taxonomic scope" value="Bacteria"/>
</dbReference>
<keyword evidence="4" id="KW-0489">Methyltransferase</keyword>
<dbReference type="SUPFAM" id="SSF53335">
    <property type="entry name" value="S-adenosyl-L-methionine-dependent methyltransferases"/>
    <property type="match status" value="1"/>
</dbReference>
<dbReference type="InterPro" id="IPR025714">
    <property type="entry name" value="Methyltranfer_dom"/>
</dbReference>
<protein>
    <submittedName>
        <fullName evidence="4">Protein related to regulatory domain of methyltransferases</fullName>
    </submittedName>
</protein>
<evidence type="ECO:0000259" key="1">
    <source>
        <dbReference type="Pfam" id="PF10119"/>
    </source>
</evidence>
<dbReference type="RefSeq" id="WP_015245865.1">
    <property type="nucleotide sequence ID" value="NC_019892.1"/>
</dbReference>
<dbReference type="InterPro" id="IPR018773">
    <property type="entry name" value="MeTrfase_reg_dom_prd"/>
</dbReference>
<dbReference type="OrthoDB" id="5449367at2"/>
<evidence type="ECO:0000259" key="2">
    <source>
        <dbReference type="Pfam" id="PF13847"/>
    </source>
</evidence>
<dbReference type="PANTHER" id="PTHR43667:SF2">
    <property type="entry name" value="FATTY ACID C-METHYL TRANSFERASE"/>
    <property type="match status" value="1"/>
</dbReference>
<dbReference type="Proteomes" id="UP000010798">
    <property type="component" value="Chromosome"/>
</dbReference>
<dbReference type="GO" id="GO:0032259">
    <property type="term" value="P:methylation"/>
    <property type="evidence" value="ECO:0007669"/>
    <property type="project" value="UniProtKB-KW"/>
</dbReference>
<gene>
    <name evidence="4" type="ordered locus">Sinac_2401</name>
</gene>
<evidence type="ECO:0000313" key="5">
    <source>
        <dbReference type="Proteomes" id="UP000010798"/>
    </source>
</evidence>
<feature type="domain" description="PKMT C-terminal winged helix" evidence="3">
    <location>
        <begin position="426"/>
        <end position="522"/>
    </location>
</feature>
<feature type="domain" description="Methyltransferase" evidence="2">
    <location>
        <begin position="43"/>
        <end position="149"/>
    </location>
</feature>
<evidence type="ECO:0000259" key="3">
    <source>
        <dbReference type="Pfam" id="PF21782"/>
    </source>
</evidence>
<dbReference type="KEGG" id="saci:Sinac_2401"/>
<dbReference type="EMBL" id="CP003364">
    <property type="protein sequence ID" value="AGA26712.1"/>
    <property type="molecule type" value="Genomic_DNA"/>
</dbReference>
<dbReference type="Pfam" id="PF10119">
    <property type="entry name" value="MethyTransf_Reg"/>
    <property type="match status" value="1"/>
</dbReference>
<name>L0DBU3_SINAD</name>
<sequence>MMADQANPYDEIPYGDHFFPYTHPIHLATLGTLFGIEAPGVDRCRVLELGCAEGGNLFPMALELPDAQFVGIDLSQRQIADGQAVINRLGLRNVELRAMSITEVDESFGQFDYILCHGVFSWVPEPVREKILSICSKNLSPHGLAYVSYNTYPGWHGRGMVRKLLAYHLRRSPLTTPLDQVHGARTFLEEIVRVIPDKASSYARILRTESEYLKGVPNSYLFHEHLEETNHPFYFHEFMDLAKANHLKYLVEARSGGMIENLPEDARESLEEWADDELGREQYLDILCNRTFRQTLLTHEGVRRLDEPSPDALDSLWIGTSLGPVSPDPDVVSLAPEEFRMAEGEASLSTNNPLIKAALVALFEIAPRSIRFETLWERVLSRLGSDANSNTPQDPGHLKQALLRCFMSSLIQLRTRPPVFASEISERPLSSPLARIQAEDEERLINLRGRTVRLDQFERLVLRALDGKNNRQAILDSLLALVDSGEFSIHEEGRPIEDRNRIVQILSGELEPCLERLAARALLVS</sequence>
<dbReference type="STRING" id="886293.Sinac_2401"/>
<evidence type="ECO:0000313" key="4">
    <source>
        <dbReference type="EMBL" id="AGA26712.1"/>
    </source>
</evidence>
<dbReference type="Gene3D" id="3.40.50.150">
    <property type="entry name" value="Vaccinia Virus protein VP39"/>
    <property type="match status" value="1"/>
</dbReference>
<dbReference type="eggNOG" id="COG0500">
    <property type="taxonomic scope" value="Bacteria"/>
</dbReference>
<organism evidence="4 5">
    <name type="scientific">Singulisphaera acidiphila (strain ATCC BAA-1392 / DSM 18658 / VKM B-2454 / MOB10)</name>
    <dbReference type="NCBI Taxonomy" id="886293"/>
    <lineage>
        <taxon>Bacteria</taxon>
        <taxon>Pseudomonadati</taxon>
        <taxon>Planctomycetota</taxon>
        <taxon>Planctomycetia</taxon>
        <taxon>Isosphaerales</taxon>
        <taxon>Isosphaeraceae</taxon>
        <taxon>Singulisphaera</taxon>
    </lineage>
</organism>
<dbReference type="HOGENOM" id="CLU_037603_1_1_0"/>
<dbReference type="PANTHER" id="PTHR43667">
    <property type="entry name" value="CYCLOPROPANE-FATTY-ACYL-PHOSPHOLIPID SYNTHASE"/>
    <property type="match status" value="1"/>
</dbReference>
<dbReference type="InterPro" id="IPR029063">
    <property type="entry name" value="SAM-dependent_MTases_sf"/>
</dbReference>
<reference evidence="4 5" key="1">
    <citation type="submission" date="2012-02" db="EMBL/GenBank/DDBJ databases">
        <title>Complete sequence of chromosome of Singulisphaera acidiphila DSM 18658.</title>
        <authorList>
            <consortium name="US DOE Joint Genome Institute (JGI-PGF)"/>
            <person name="Lucas S."/>
            <person name="Copeland A."/>
            <person name="Lapidus A."/>
            <person name="Glavina del Rio T."/>
            <person name="Dalin E."/>
            <person name="Tice H."/>
            <person name="Bruce D."/>
            <person name="Goodwin L."/>
            <person name="Pitluck S."/>
            <person name="Peters L."/>
            <person name="Ovchinnikova G."/>
            <person name="Chertkov O."/>
            <person name="Kyrpides N."/>
            <person name="Mavromatis K."/>
            <person name="Ivanova N."/>
            <person name="Brettin T."/>
            <person name="Detter J.C."/>
            <person name="Han C."/>
            <person name="Larimer F."/>
            <person name="Land M."/>
            <person name="Hauser L."/>
            <person name="Markowitz V."/>
            <person name="Cheng J.-F."/>
            <person name="Hugenholtz P."/>
            <person name="Woyke T."/>
            <person name="Wu D."/>
            <person name="Tindall B."/>
            <person name="Pomrenke H."/>
            <person name="Brambilla E."/>
            <person name="Klenk H.-P."/>
            <person name="Eisen J.A."/>
        </authorList>
    </citation>
    <scope>NUCLEOTIDE SEQUENCE [LARGE SCALE GENOMIC DNA]</scope>
    <source>
        <strain evidence="5">ATCC BAA-1392 / DSM 18658 / VKM B-2454 / MOB10</strain>
    </source>
</reference>
<dbReference type="CDD" id="cd02440">
    <property type="entry name" value="AdoMet_MTases"/>
    <property type="match status" value="1"/>
</dbReference>
<proteinExistence type="predicted"/>
<keyword evidence="5" id="KW-1185">Reference proteome</keyword>
<dbReference type="Pfam" id="PF13847">
    <property type="entry name" value="Methyltransf_31"/>
    <property type="match status" value="1"/>
</dbReference>
<dbReference type="InterPro" id="IPR048976">
    <property type="entry name" value="WHD_PKMT"/>
</dbReference>
<keyword evidence="4" id="KW-0808">Transferase</keyword>
<dbReference type="AlphaFoldDB" id="L0DBU3"/>
<dbReference type="InterPro" id="IPR050723">
    <property type="entry name" value="CFA/CMAS"/>
</dbReference>